<evidence type="ECO:0000313" key="2">
    <source>
        <dbReference type="Proteomes" id="UP000283981"/>
    </source>
</evidence>
<name>A0A414UQ78_MEDGN</name>
<comment type="caution">
    <text evidence="1">The sequence shown here is derived from an EMBL/GenBank/DDBJ whole genome shotgun (WGS) entry which is preliminary data.</text>
</comment>
<proteinExistence type="predicted"/>
<gene>
    <name evidence="1" type="ORF">DW243_18695</name>
</gene>
<feature type="non-terminal residue" evidence="1">
    <location>
        <position position="29"/>
    </location>
</feature>
<accession>A0A414UQ78</accession>
<evidence type="ECO:0000313" key="1">
    <source>
        <dbReference type="EMBL" id="RHG77025.1"/>
    </source>
</evidence>
<protein>
    <submittedName>
        <fullName evidence="1">Peptidase P60</fullName>
    </submittedName>
</protein>
<reference evidence="1 2" key="1">
    <citation type="submission" date="2018-08" db="EMBL/GenBank/DDBJ databases">
        <title>A genome reference for cultivated species of the human gut microbiota.</title>
        <authorList>
            <person name="Zou Y."/>
            <person name="Xue W."/>
            <person name="Luo G."/>
        </authorList>
    </citation>
    <scope>NUCLEOTIDE SEQUENCE [LARGE SCALE GENOMIC DNA]</scope>
    <source>
        <strain evidence="1 2">AM21-18</strain>
    </source>
</reference>
<dbReference type="EMBL" id="QRIS01000090">
    <property type="protein sequence ID" value="RHG77025.1"/>
    <property type="molecule type" value="Genomic_DNA"/>
</dbReference>
<sequence length="29" mass="3487">MERRMKRKFHVRCEAGENSEITSKSYLSL</sequence>
<dbReference type="AlphaFoldDB" id="A0A414UQ78"/>
<dbReference type="Proteomes" id="UP000283981">
    <property type="component" value="Unassembled WGS sequence"/>
</dbReference>
<organism evidence="1 2">
    <name type="scientific">Mediterraneibacter gnavus</name>
    <name type="common">Ruminococcus gnavus</name>
    <dbReference type="NCBI Taxonomy" id="33038"/>
    <lineage>
        <taxon>Bacteria</taxon>
        <taxon>Bacillati</taxon>
        <taxon>Bacillota</taxon>
        <taxon>Clostridia</taxon>
        <taxon>Lachnospirales</taxon>
        <taxon>Lachnospiraceae</taxon>
        <taxon>Mediterraneibacter</taxon>
    </lineage>
</organism>